<feature type="binding site" evidence="1">
    <location>
        <begin position="115"/>
        <end position="118"/>
    </location>
    <ligand>
        <name>ATP</name>
        <dbReference type="ChEBI" id="CHEBI:30616"/>
    </ligand>
</feature>
<keyword evidence="1" id="KW-0547">Nucleotide-binding</keyword>
<keyword evidence="1" id="KW-0093">Biotin biosynthesis</keyword>
<keyword evidence="3" id="KW-1185">Reference proteome</keyword>
<feature type="binding site" evidence="1">
    <location>
        <begin position="15"/>
        <end position="20"/>
    </location>
    <ligand>
        <name>ATP</name>
        <dbReference type="ChEBI" id="CHEBI:30616"/>
    </ligand>
</feature>
<dbReference type="PANTHER" id="PTHR43210:SF5">
    <property type="entry name" value="DETHIOBIOTIN SYNTHETASE"/>
    <property type="match status" value="1"/>
</dbReference>
<dbReference type="InterPro" id="IPR004472">
    <property type="entry name" value="DTB_synth_BioD"/>
</dbReference>
<name>A0ABY5SH26_9BACL</name>
<comment type="subunit">
    <text evidence="1">Homodimer.</text>
</comment>
<organism evidence="2 3">
    <name type="scientific">Paenibacillus spongiae</name>
    <dbReference type="NCBI Taxonomy" id="2909671"/>
    <lineage>
        <taxon>Bacteria</taxon>
        <taxon>Bacillati</taxon>
        <taxon>Bacillota</taxon>
        <taxon>Bacilli</taxon>
        <taxon>Bacillales</taxon>
        <taxon>Paenibacillaceae</taxon>
        <taxon>Paenibacillus</taxon>
    </lineage>
</organism>
<feature type="active site" evidence="1">
    <location>
        <position position="40"/>
    </location>
</feature>
<comment type="caution">
    <text evidence="1">Lacks conserved residue(s) required for the propagation of feature annotation.</text>
</comment>
<dbReference type="Pfam" id="PF13500">
    <property type="entry name" value="AAA_26"/>
    <property type="match status" value="1"/>
</dbReference>
<dbReference type="EC" id="6.3.3.3" evidence="1"/>
<keyword evidence="1" id="KW-0067">ATP-binding</keyword>
<dbReference type="NCBIfam" id="TIGR00347">
    <property type="entry name" value="bioD"/>
    <property type="match status" value="1"/>
</dbReference>
<dbReference type="GO" id="GO:0004141">
    <property type="term" value="F:dethiobiotin synthase activity"/>
    <property type="evidence" value="ECO:0007669"/>
    <property type="project" value="UniProtKB-EC"/>
</dbReference>
<comment type="cofactor">
    <cofactor evidence="1">
        <name>Mg(2+)</name>
        <dbReference type="ChEBI" id="CHEBI:18420"/>
    </cofactor>
</comment>
<feature type="binding site" evidence="1">
    <location>
        <position position="19"/>
    </location>
    <ligand>
        <name>Mg(2+)</name>
        <dbReference type="ChEBI" id="CHEBI:18420"/>
    </ligand>
</feature>
<feature type="binding site" evidence="1">
    <location>
        <position position="115"/>
    </location>
    <ligand>
        <name>Mg(2+)</name>
        <dbReference type="ChEBI" id="CHEBI:18420"/>
    </ligand>
</feature>
<proteinExistence type="inferred from homology"/>
<feature type="binding site" evidence="1">
    <location>
        <position position="54"/>
    </location>
    <ligand>
        <name>Mg(2+)</name>
        <dbReference type="ChEBI" id="CHEBI:18420"/>
    </ligand>
</feature>
<gene>
    <name evidence="1 2" type="primary">bioD</name>
    <name evidence="2" type="ORF">L1F29_16165</name>
</gene>
<dbReference type="EMBL" id="CP091430">
    <property type="protein sequence ID" value="UVI33279.1"/>
    <property type="molecule type" value="Genomic_DNA"/>
</dbReference>
<comment type="catalytic activity">
    <reaction evidence="1">
        <text>(7R,8S)-7,8-diammoniononanoate + CO2 + ATP = (4R,5S)-dethiobiotin + ADP + phosphate + 3 H(+)</text>
        <dbReference type="Rhea" id="RHEA:15805"/>
        <dbReference type="ChEBI" id="CHEBI:15378"/>
        <dbReference type="ChEBI" id="CHEBI:16526"/>
        <dbReference type="ChEBI" id="CHEBI:30616"/>
        <dbReference type="ChEBI" id="CHEBI:43474"/>
        <dbReference type="ChEBI" id="CHEBI:149469"/>
        <dbReference type="ChEBI" id="CHEBI:149473"/>
        <dbReference type="ChEBI" id="CHEBI:456216"/>
        <dbReference type="EC" id="6.3.3.3"/>
    </reaction>
</comment>
<feature type="binding site" evidence="1">
    <location>
        <begin position="175"/>
        <end position="176"/>
    </location>
    <ligand>
        <name>ATP</name>
        <dbReference type="ChEBI" id="CHEBI:30616"/>
    </ligand>
</feature>
<dbReference type="HAMAP" id="MF_00336">
    <property type="entry name" value="BioD"/>
    <property type="match status" value="1"/>
</dbReference>
<comment type="subcellular location">
    <subcellularLocation>
        <location evidence="1">Cytoplasm</location>
    </subcellularLocation>
</comment>
<dbReference type="CDD" id="cd03109">
    <property type="entry name" value="DTBS"/>
    <property type="match status" value="1"/>
</dbReference>
<comment type="function">
    <text evidence="1">Catalyzes a mechanistically unusual reaction, the ATP-dependent insertion of CO2 between the N7 and N8 nitrogen atoms of 7,8-diaminopelargonic acid (DAPA, also called 7,8-diammoniononanoate) to form a ureido ring.</text>
</comment>
<keyword evidence="1" id="KW-0460">Magnesium</keyword>
<evidence type="ECO:0000313" key="3">
    <source>
        <dbReference type="Proteomes" id="UP001057877"/>
    </source>
</evidence>
<dbReference type="PANTHER" id="PTHR43210">
    <property type="entry name" value="DETHIOBIOTIN SYNTHETASE"/>
    <property type="match status" value="1"/>
</dbReference>
<reference evidence="2" key="1">
    <citation type="submission" date="2022-01" db="EMBL/GenBank/DDBJ databases">
        <title>Paenibacillus spongiae sp. nov., isolated from marine sponge.</title>
        <authorList>
            <person name="Li Z."/>
            <person name="Zhang M."/>
        </authorList>
    </citation>
    <scope>NUCLEOTIDE SEQUENCE</scope>
    <source>
        <strain evidence="2">PHS-Z3</strain>
    </source>
</reference>
<feature type="binding site" evidence="1">
    <location>
        <position position="44"/>
    </location>
    <ligand>
        <name>substrate</name>
    </ligand>
</feature>
<dbReference type="PIRSF" id="PIRSF006755">
    <property type="entry name" value="DTB_synth"/>
    <property type="match status" value="1"/>
</dbReference>
<protein>
    <recommendedName>
        <fullName evidence="1">ATP-dependent dethiobiotin synthetase BioD</fullName>
        <ecNumber evidence="1">6.3.3.3</ecNumber>
    </recommendedName>
    <alternativeName>
        <fullName evidence="1">DTB synthetase</fullName>
        <shortName evidence="1">DTBS</shortName>
    </alternativeName>
    <alternativeName>
        <fullName evidence="1">Dethiobiotin synthase</fullName>
    </alternativeName>
</protein>
<evidence type="ECO:0000313" key="2">
    <source>
        <dbReference type="EMBL" id="UVI33279.1"/>
    </source>
</evidence>
<comment type="pathway">
    <text evidence="1">Cofactor biosynthesis; biotin biosynthesis; biotin from 7,8-diaminononanoate: step 1/2.</text>
</comment>
<comment type="similarity">
    <text evidence="1">Belongs to the dethiobiotin synthetase family.</text>
</comment>
<dbReference type="SUPFAM" id="SSF52540">
    <property type="entry name" value="P-loop containing nucleoside triphosphate hydrolases"/>
    <property type="match status" value="1"/>
</dbReference>
<accession>A0ABY5SH26</accession>
<feature type="binding site" evidence="1">
    <location>
        <position position="54"/>
    </location>
    <ligand>
        <name>ATP</name>
        <dbReference type="ChEBI" id="CHEBI:30616"/>
    </ligand>
</feature>
<evidence type="ECO:0000256" key="1">
    <source>
        <dbReference type="HAMAP-Rule" id="MF_00336"/>
    </source>
</evidence>
<keyword evidence="1" id="KW-0479">Metal-binding</keyword>
<dbReference type="RefSeq" id="WP_258389332.1">
    <property type="nucleotide sequence ID" value="NZ_CP091430.1"/>
</dbReference>
<dbReference type="InterPro" id="IPR027417">
    <property type="entry name" value="P-loop_NTPase"/>
</dbReference>
<dbReference type="Proteomes" id="UP001057877">
    <property type="component" value="Chromosome"/>
</dbReference>
<sequence length="238" mass="25018">MTGLRGIFVTGTDTGIGKTLITGAIAAALRAEGMNIGVWKPVQSGAQIGSGDTDAERLLNYSGIVEDPQMVAPFTFEAPLTPLLAAKQAGVTLHMNALIAAGEELVNRYEALCIEGAGGVGVPLTEDALVADLIAQLNIPVLIVARSTLGTVNHTLLTASYLRQRSIPIIGVILNDGALGNEHDDPSIAANAELIERYAGLRVLGRFPSLRRKPTPELLSGIVRRTIQLTPVKQALSI</sequence>
<keyword evidence="1 2" id="KW-0436">Ligase</keyword>
<dbReference type="Gene3D" id="3.40.50.300">
    <property type="entry name" value="P-loop containing nucleotide triphosphate hydrolases"/>
    <property type="match status" value="1"/>
</dbReference>
<keyword evidence="1" id="KW-0963">Cytoplasm</keyword>